<dbReference type="InterPro" id="IPR005797">
    <property type="entry name" value="Cyt_b/b6_N"/>
</dbReference>
<feature type="transmembrane region" description="Helical" evidence="1">
    <location>
        <begin position="70"/>
        <end position="96"/>
    </location>
</feature>
<feature type="transmembrane region" description="Helical" evidence="1">
    <location>
        <begin position="156"/>
        <end position="176"/>
    </location>
</feature>
<dbReference type="SUPFAM" id="SSF81342">
    <property type="entry name" value="Transmembrane di-heme cytochromes"/>
    <property type="match status" value="1"/>
</dbReference>
<evidence type="ECO:0000313" key="3">
    <source>
        <dbReference type="EMBL" id="KKL23996.1"/>
    </source>
</evidence>
<dbReference type="InterPro" id="IPR016174">
    <property type="entry name" value="Di-haem_cyt_TM"/>
</dbReference>
<dbReference type="GO" id="GO:0016020">
    <property type="term" value="C:membrane"/>
    <property type="evidence" value="ECO:0007669"/>
    <property type="project" value="InterPro"/>
</dbReference>
<dbReference type="Pfam" id="PF00033">
    <property type="entry name" value="Cytochrome_B"/>
    <property type="match status" value="1"/>
</dbReference>
<dbReference type="PANTHER" id="PTHR19271">
    <property type="entry name" value="CYTOCHROME B"/>
    <property type="match status" value="1"/>
</dbReference>
<reference evidence="3" key="1">
    <citation type="journal article" date="2015" name="Nature">
        <title>Complex archaea that bridge the gap between prokaryotes and eukaryotes.</title>
        <authorList>
            <person name="Spang A."/>
            <person name="Saw J.H."/>
            <person name="Jorgensen S.L."/>
            <person name="Zaremba-Niedzwiedzka K."/>
            <person name="Martijn J."/>
            <person name="Lind A.E."/>
            <person name="van Eijk R."/>
            <person name="Schleper C."/>
            <person name="Guy L."/>
            <person name="Ettema T.J."/>
        </authorList>
    </citation>
    <scope>NUCLEOTIDE SEQUENCE</scope>
</reference>
<feature type="transmembrane region" description="Helical" evidence="1">
    <location>
        <begin position="233"/>
        <end position="254"/>
    </location>
</feature>
<keyword evidence="1" id="KW-0472">Membrane</keyword>
<sequence>MNEERKIDSAVSALSQYFQNLKQFPQNFLASVARHGALDSRRARAQAVFSNVFLHVHSAKVHRFSLRWNYTFGLGIMCVGLFAILIITGLLLMIYYRPDTQHAYNSMKDLIYIVPSGRLVRNVHRWGAHLMVIAVFLHMARVFYTSSYKKGREFNWVIGLVLFIFTLALSFTGYLLPWDQLAYWATTIGANIAASPRELTDALHLTWIFDIGTLQKRLLLGADSIGNDALIRFYFLHSVFLPLLLTLFLMVHLWRIRKDGGLSRPDVIDSRLLEGLPEN</sequence>
<dbReference type="EMBL" id="LAZR01036757">
    <property type="protein sequence ID" value="KKL23996.1"/>
    <property type="molecule type" value="Genomic_DNA"/>
</dbReference>
<gene>
    <name evidence="3" type="ORF">LCGC14_2419750</name>
</gene>
<keyword evidence="1" id="KW-0812">Transmembrane</keyword>
<dbReference type="GO" id="GO:0009055">
    <property type="term" value="F:electron transfer activity"/>
    <property type="evidence" value="ECO:0007669"/>
    <property type="project" value="InterPro"/>
</dbReference>
<dbReference type="PROSITE" id="PS51002">
    <property type="entry name" value="CYTB_NTER"/>
    <property type="match status" value="1"/>
</dbReference>
<keyword evidence="1" id="KW-1133">Transmembrane helix</keyword>
<dbReference type="InterPro" id="IPR027387">
    <property type="entry name" value="Cytb/b6-like_sf"/>
</dbReference>
<dbReference type="AlphaFoldDB" id="A0A0F9E254"/>
<feature type="non-terminal residue" evidence="3">
    <location>
        <position position="279"/>
    </location>
</feature>
<dbReference type="GO" id="GO:0022904">
    <property type="term" value="P:respiratory electron transport chain"/>
    <property type="evidence" value="ECO:0007669"/>
    <property type="project" value="InterPro"/>
</dbReference>
<name>A0A0F9E254_9ZZZZ</name>
<accession>A0A0F9E254</accession>
<dbReference type="PANTHER" id="PTHR19271:SF16">
    <property type="entry name" value="CYTOCHROME B"/>
    <property type="match status" value="1"/>
</dbReference>
<evidence type="ECO:0000259" key="2">
    <source>
        <dbReference type="PROSITE" id="PS51002"/>
    </source>
</evidence>
<proteinExistence type="predicted"/>
<protein>
    <recommendedName>
        <fullName evidence="2">Cytochrome b/b6 N-terminal region profile domain-containing protein</fullName>
    </recommendedName>
</protein>
<feature type="domain" description="Cytochrome b/b6 N-terminal region profile" evidence="2">
    <location>
        <begin position="34"/>
        <end position="265"/>
    </location>
</feature>
<evidence type="ECO:0000256" key="1">
    <source>
        <dbReference type="SAM" id="Phobius"/>
    </source>
</evidence>
<feature type="transmembrane region" description="Helical" evidence="1">
    <location>
        <begin position="126"/>
        <end position="144"/>
    </location>
</feature>
<organism evidence="3">
    <name type="scientific">marine sediment metagenome</name>
    <dbReference type="NCBI Taxonomy" id="412755"/>
    <lineage>
        <taxon>unclassified sequences</taxon>
        <taxon>metagenomes</taxon>
        <taxon>ecological metagenomes</taxon>
    </lineage>
</organism>
<comment type="caution">
    <text evidence="3">The sequence shown here is derived from an EMBL/GenBank/DDBJ whole genome shotgun (WGS) entry which is preliminary data.</text>
</comment>
<dbReference type="Gene3D" id="1.20.810.10">
    <property type="entry name" value="Cytochrome Bc1 Complex, Chain C"/>
    <property type="match status" value="1"/>
</dbReference>
<dbReference type="GO" id="GO:0016491">
    <property type="term" value="F:oxidoreductase activity"/>
    <property type="evidence" value="ECO:0007669"/>
    <property type="project" value="InterPro"/>
</dbReference>